<gene>
    <name evidence="1" type="ORF">B9R14_14090</name>
</gene>
<protein>
    <submittedName>
        <fullName evidence="1">Uncharacterized protein</fullName>
    </submittedName>
</protein>
<name>A0A2S8RDA8_9FIRM</name>
<dbReference type="EMBL" id="NEMB01000003">
    <property type="protein sequence ID" value="PQQ67768.1"/>
    <property type="molecule type" value="Genomic_DNA"/>
</dbReference>
<reference evidence="1 2" key="1">
    <citation type="journal article" date="2018" name="Syst. Appl. Microbiol.">
        <title>Characterization and high-quality draft genome sequence of Herbivorax saccincola A7, an anaerobic, alkaliphilic, thermophilic, cellulolytic, and xylanolytic bacterium.</title>
        <authorList>
            <person name="Aikawa S."/>
            <person name="Baramee S."/>
            <person name="Sermsathanaswadi J."/>
            <person name="Thianheng P."/>
            <person name="Tachaapaikoon C."/>
            <person name="Shikata A."/>
            <person name="Waeonukul R."/>
            <person name="Pason P."/>
            <person name="Ratanakhanokchai K."/>
            <person name="Kosugi A."/>
        </authorList>
    </citation>
    <scope>NUCLEOTIDE SEQUENCE [LARGE SCALE GENOMIC DNA]</scope>
    <source>
        <strain evidence="1 2">A7</strain>
    </source>
</reference>
<comment type="caution">
    <text evidence="1">The sequence shown here is derived from an EMBL/GenBank/DDBJ whole genome shotgun (WGS) entry which is preliminary data.</text>
</comment>
<organism evidence="1 2">
    <name type="scientific">Acetivibrio saccincola</name>
    <dbReference type="NCBI Taxonomy" id="1677857"/>
    <lineage>
        <taxon>Bacteria</taxon>
        <taxon>Bacillati</taxon>
        <taxon>Bacillota</taxon>
        <taxon>Clostridia</taxon>
        <taxon>Eubacteriales</taxon>
        <taxon>Oscillospiraceae</taxon>
        <taxon>Acetivibrio</taxon>
    </lineage>
</organism>
<dbReference type="Proteomes" id="UP000239720">
    <property type="component" value="Unassembled WGS sequence"/>
</dbReference>
<dbReference type="AlphaFoldDB" id="A0A2S8RDA8"/>
<proteinExistence type="predicted"/>
<evidence type="ECO:0000313" key="1">
    <source>
        <dbReference type="EMBL" id="PQQ67768.1"/>
    </source>
</evidence>
<evidence type="ECO:0000313" key="2">
    <source>
        <dbReference type="Proteomes" id="UP000239720"/>
    </source>
</evidence>
<sequence length="59" mass="7179">MKNIPSKSFRNEIENNRVDSLNKKMYWESEPYNFNVIRWMCRLDSNGKEYGWTPVCKCQ</sequence>
<accession>A0A2S8RDA8</accession>